<protein>
    <submittedName>
        <fullName evidence="2">Uncharacterized protein</fullName>
    </submittedName>
</protein>
<accession>A0A0A9G9X6</accession>
<dbReference type="EMBL" id="GBRH01177652">
    <property type="protein sequence ID" value="JAE20244.1"/>
    <property type="molecule type" value="Transcribed_RNA"/>
</dbReference>
<evidence type="ECO:0000313" key="2">
    <source>
        <dbReference type="EMBL" id="JAE20244.1"/>
    </source>
</evidence>
<organism evidence="2">
    <name type="scientific">Arundo donax</name>
    <name type="common">Giant reed</name>
    <name type="synonym">Donax arundinaceus</name>
    <dbReference type="NCBI Taxonomy" id="35708"/>
    <lineage>
        <taxon>Eukaryota</taxon>
        <taxon>Viridiplantae</taxon>
        <taxon>Streptophyta</taxon>
        <taxon>Embryophyta</taxon>
        <taxon>Tracheophyta</taxon>
        <taxon>Spermatophyta</taxon>
        <taxon>Magnoliopsida</taxon>
        <taxon>Liliopsida</taxon>
        <taxon>Poales</taxon>
        <taxon>Poaceae</taxon>
        <taxon>PACMAD clade</taxon>
        <taxon>Arundinoideae</taxon>
        <taxon>Arundineae</taxon>
        <taxon>Arundo</taxon>
    </lineage>
</organism>
<dbReference type="AlphaFoldDB" id="A0A0A9G9X6"/>
<proteinExistence type="predicted"/>
<feature type="compositionally biased region" description="Low complexity" evidence="1">
    <location>
        <begin position="13"/>
        <end position="24"/>
    </location>
</feature>
<sequence>MVLLSRSKTWMGRRPSMSPSSTTRMRFSSCLRRTLSSKPHGFHRHMDSWFQNWSCFTSSGFVWIVDTHVSILYVL</sequence>
<reference evidence="2" key="2">
    <citation type="journal article" date="2015" name="Data Brief">
        <title>Shoot transcriptome of the giant reed, Arundo donax.</title>
        <authorList>
            <person name="Barrero R.A."/>
            <person name="Guerrero F.D."/>
            <person name="Moolhuijzen P."/>
            <person name="Goolsby J.A."/>
            <person name="Tidwell J."/>
            <person name="Bellgard S.E."/>
            <person name="Bellgard M.I."/>
        </authorList>
    </citation>
    <scope>NUCLEOTIDE SEQUENCE</scope>
    <source>
        <tissue evidence="2">Shoot tissue taken approximately 20 cm above the soil surface</tissue>
    </source>
</reference>
<evidence type="ECO:0000256" key="1">
    <source>
        <dbReference type="SAM" id="MobiDB-lite"/>
    </source>
</evidence>
<feature type="region of interest" description="Disordered" evidence="1">
    <location>
        <begin position="1"/>
        <end position="24"/>
    </location>
</feature>
<reference evidence="2" key="1">
    <citation type="submission" date="2014-09" db="EMBL/GenBank/DDBJ databases">
        <authorList>
            <person name="Magalhaes I.L.F."/>
            <person name="Oliveira U."/>
            <person name="Santos F.R."/>
            <person name="Vidigal T.H.D.A."/>
            <person name="Brescovit A.D."/>
            <person name="Santos A.J."/>
        </authorList>
    </citation>
    <scope>NUCLEOTIDE SEQUENCE</scope>
    <source>
        <tissue evidence="2">Shoot tissue taken approximately 20 cm above the soil surface</tissue>
    </source>
</reference>
<name>A0A0A9G9X6_ARUDO</name>